<dbReference type="PANTHER" id="PTHR45008:SF1">
    <property type="entry name" value="PTS SYSTEM GLUCOSE-SPECIFIC EIIA COMPONENT"/>
    <property type="match status" value="1"/>
</dbReference>
<evidence type="ECO:0000256" key="3">
    <source>
        <dbReference type="ARBA" id="ARBA00022597"/>
    </source>
</evidence>
<dbReference type="PANTHER" id="PTHR45008">
    <property type="entry name" value="PTS SYSTEM GLUCOSE-SPECIFIC EIIA COMPONENT"/>
    <property type="match status" value="1"/>
</dbReference>
<protein>
    <submittedName>
        <fullName evidence="8">PTS system, glucose-specific IIA component</fullName>
    </submittedName>
</protein>
<dbReference type="Gene3D" id="2.70.70.10">
    <property type="entry name" value="Glucose Permease (Domain IIA)"/>
    <property type="match status" value="1"/>
</dbReference>
<keyword evidence="5" id="KW-0598">Phosphotransferase system</keyword>
<dbReference type="SUPFAM" id="SSF51261">
    <property type="entry name" value="Duplicated hybrid motif"/>
    <property type="match status" value="1"/>
</dbReference>
<evidence type="ECO:0000313" key="9">
    <source>
        <dbReference type="Proteomes" id="UP000182762"/>
    </source>
</evidence>
<dbReference type="Pfam" id="PF00358">
    <property type="entry name" value="PTS_EIIA_1"/>
    <property type="match status" value="1"/>
</dbReference>
<comment type="caution">
    <text evidence="8">The sequence shown here is derived from an EMBL/GenBank/DDBJ whole genome shotgun (WGS) entry which is preliminary data.</text>
</comment>
<accession>A0A1I5Y9T3</accession>
<dbReference type="RefSeq" id="WP_061803739.1">
    <property type="nucleotide sequence ID" value="NZ_FOXX01000002.1"/>
</dbReference>
<dbReference type="InterPro" id="IPR050890">
    <property type="entry name" value="PTS_EIIA_component"/>
</dbReference>
<dbReference type="EMBL" id="FOXX01000002">
    <property type="protein sequence ID" value="SFQ40948.1"/>
    <property type="molecule type" value="Genomic_DNA"/>
</dbReference>
<organism evidence="8 9">
    <name type="scientific">Priestia endophytica DSM 13796</name>
    <dbReference type="NCBI Taxonomy" id="1121089"/>
    <lineage>
        <taxon>Bacteria</taxon>
        <taxon>Bacillati</taxon>
        <taxon>Bacillota</taxon>
        <taxon>Bacilli</taxon>
        <taxon>Bacillales</taxon>
        <taxon>Bacillaceae</taxon>
        <taxon>Priestia</taxon>
    </lineage>
</organism>
<dbReference type="PROSITE" id="PS51093">
    <property type="entry name" value="PTS_EIIA_TYPE_1"/>
    <property type="match status" value="1"/>
</dbReference>
<evidence type="ECO:0000313" key="8">
    <source>
        <dbReference type="EMBL" id="SFQ40948.1"/>
    </source>
</evidence>
<gene>
    <name evidence="8" type="ORF">SAMN02745910_01329</name>
</gene>
<dbReference type="PROSITE" id="PS00371">
    <property type="entry name" value="PTS_EIIA_TYPE_1_HIS"/>
    <property type="match status" value="1"/>
</dbReference>
<reference evidence="8 9" key="1">
    <citation type="submission" date="2016-10" db="EMBL/GenBank/DDBJ databases">
        <authorList>
            <person name="Varghese N."/>
            <person name="Submissions S."/>
        </authorList>
    </citation>
    <scope>NUCLEOTIDE SEQUENCE [LARGE SCALE GENOMIC DNA]</scope>
    <source>
        <strain evidence="8 9">DSM 13796</strain>
    </source>
</reference>
<keyword evidence="4" id="KW-0808">Transferase</keyword>
<dbReference type="GeneID" id="93710049"/>
<dbReference type="Proteomes" id="UP000182762">
    <property type="component" value="Unassembled WGS sequence"/>
</dbReference>
<proteinExistence type="predicted"/>
<name>A0A1I5Y9T3_9BACI</name>
<sequence length="163" mass="17569">MFKKLFGKKTREENITAPLTGRIFSLENVPDPVFSQKMMGEGFAIEPTNGEVVAPIDGEIVQLFHTKHAIGLKTENGAEIIIHVGLETVAMEGEGFTAHVKEGSKVKKGDKLLTVDLGKVREKAKSTVTPVVVTNSADSEKISLVATDSVIKGETVCMTVTMK</sequence>
<keyword evidence="2" id="KW-0813">Transport</keyword>
<keyword evidence="3" id="KW-0762">Sugar transport</keyword>
<dbReference type="NCBIfam" id="TIGR00830">
    <property type="entry name" value="PTBA"/>
    <property type="match status" value="1"/>
</dbReference>
<evidence type="ECO:0000256" key="4">
    <source>
        <dbReference type="ARBA" id="ARBA00022679"/>
    </source>
</evidence>
<evidence type="ECO:0000256" key="2">
    <source>
        <dbReference type="ARBA" id="ARBA00022448"/>
    </source>
</evidence>
<evidence type="ECO:0000256" key="6">
    <source>
        <dbReference type="ARBA" id="ARBA00022777"/>
    </source>
</evidence>
<dbReference type="InterPro" id="IPR001127">
    <property type="entry name" value="PTS_EIIA_1_perm"/>
</dbReference>
<keyword evidence="9" id="KW-1185">Reference proteome</keyword>
<keyword evidence="6" id="KW-0418">Kinase</keyword>
<evidence type="ECO:0000256" key="1">
    <source>
        <dbReference type="ARBA" id="ARBA00004496"/>
    </source>
</evidence>
<evidence type="ECO:0000256" key="5">
    <source>
        <dbReference type="ARBA" id="ARBA00022683"/>
    </source>
</evidence>
<dbReference type="InterPro" id="IPR011055">
    <property type="entry name" value="Dup_hybrid_motif"/>
</dbReference>
<feature type="domain" description="PTS EIIA type-1" evidence="7">
    <location>
        <begin position="31"/>
        <end position="135"/>
    </location>
</feature>
<evidence type="ECO:0000259" key="7">
    <source>
        <dbReference type="PROSITE" id="PS51093"/>
    </source>
</evidence>
<comment type="subcellular location">
    <subcellularLocation>
        <location evidence="1">Cytoplasm</location>
    </subcellularLocation>
</comment>